<proteinExistence type="inferred from homology"/>
<evidence type="ECO:0000256" key="8">
    <source>
        <dbReference type="ARBA" id="ARBA00023326"/>
    </source>
</evidence>
<dbReference type="GO" id="GO:0052861">
    <property type="term" value="F:endo-1,3(4)-beta-glucanase activity"/>
    <property type="evidence" value="ECO:0007669"/>
    <property type="project" value="InterPro"/>
</dbReference>
<dbReference type="AlphaFoldDB" id="A0A060T2F0"/>
<keyword evidence="6" id="KW-0326">Glycosidase</keyword>
<evidence type="ECO:0000256" key="7">
    <source>
        <dbReference type="ARBA" id="ARBA00023316"/>
    </source>
</evidence>
<evidence type="ECO:0000256" key="4">
    <source>
        <dbReference type="ARBA" id="ARBA00022801"/>
    </source>
</evidence>
<reference evidence="13" key="1">
    <citation type="submission" date="2014-02" db="EMBL/GenBank/DDBJ databases">
        <authorList>
            <person name="Genoscope - CEA"/>
        </authorList>
    </citation>
    <scope>NUCLEOTIDE SEQUENCE</scope>
    <source>
        <strain evidence="13">LS3</strain>
    </source>
</reference>
<evidence type="ECO:0000256" key="5">
    <source>
        <dbReference type="ARBA" id="ARBA00023277"/>
    </source>
</evidence>
<reference evidence="13" key="2">
    <citation type="submission" date="2014-06" db="EMBL/GenBank/DDBJ databases">
        <title>The complete genome of Blastobotrys (Arxula) adeninivorans LS3 - a yeast of biotechnological interest.</title>
        <authorList>
            <person name="Kunze G."/>
            <person name="Gaillardin C."/>
            <person name="Czernicka M."/>
            <person name="Durrens P."/>
            <person name="Martin T."/>
            <person name="Boer E."/>
            <person name="Gabaldon T."/>
            <person name="Cruz J."/>
            <person name="Talla E."/>
            <person name="Marck C."/>
            <person name="Goffeau A."/>
            <person name="Barbe V."/>
            <person name="Baret P."/>
            <person name="Baronian K."/>
            <person name="Beier S."/>
            <person name="Bleykasten C."/>
            <person name="Bode R."/>
            <person name="Casaregola S."/>
            <person name="Despons L."/>
            <person name="Fairhead C."/>
            <person name="Giersberg M."/>
            <person name="Gierski P."/>
            <person name="Hahnel U."/>
            <person name="Hartmann A."/>
            <person name="Jankowska D."/>
            <person name="Jubin C."/>
            <person name="Jung P."/>
            <person name="Lafontaine I."/>
            <person name="Leh-Louis V."/>
            <person name="Lemaire M."/>
            <person name="Marcet-Houben M."/>
            <person name="Mascher M."/>
            <person name="Morel G."/>
            <person name="Richard G.-F."/>
            <person name="Riechen J."/>
            <person name="Sacerdot C."/>
            <person name="Sarkar A."/>
            <person name="Savel G."/>
            <person name="Schacherer J."/>
            <person name="Sherman D."/>
            <person name="Straub M.-L."/>
            <person name="Stein N."/>
            <person name="Thierry A."/>
            <person name="Trautwein-Schult A."/>
            <person name="Westhof E."/>
            <person name="Worch S."/>
            <person name="Dujon B."/>
            <person name="Souciet J.-L."/>
            <person name="Wincker P."/>
            <person name="Scholz U."/>
            <person name="Neuveglise N."/>
        </authorList>
    </citation>
    <scope>NUCLEOTIDE SEQUENCE</scope>
    <source>
        <strain evidence="13">LS3</strain>
    </source>
</reference>
<dbReference type="InterPro" id="IPR040451">
    <property type="entry name" value="GH81_N"/>
</dbReference>
<organism evidence="13">
    <name type="scientific">Blastobotrys adeninivorans</name>
    <name type="common">Yeast</name>
    <name type="synonym">Arxula adeninivorans</name>
    <dbReference type="NCBI Taxonomy" id="409370"/>
    <lineage>
        <taxon>Eukaryota</taxon>
        <taxon>Fungi</taxon>
        <taxon>Dikarya</taxon>
        <taxon>Ascomycota</taxon>
        <taxon>Saccharomycotina</taxon>
        <taxon>Dipodascomycetes</taxon>
        <taxon>Dipodascales</taxon>
        <taxon>Trichomonascaceae</taxon>
        <taxon>Blastobotrys</taxon>
    </lineage>
</organism>
<keyword evidence="8" id="KW-0624">Polysaccharide degradation</keyword>
<dbReference type="GO" id="GO:0071555">
    <property type="term" value="P:cell wall organization"/>
    <property type="evidence" value="ECO:0007669"/>
    <property type="project" value="UniProtKB-KW"/>
</dbReference>
<keyword evidence="5" id="KW-0119">Carbohydrate metabolism</keyword>
<feature type="compositionally biased region" description="Low complexity" evidence="9">
    <location>
        <begin position="99"/>
        <end position="109"/>
    </location>
</feature>
<keyword evidence="10" id="KW-0732">Signal</keyword>
<feature type="domain" description="Glycosyl hydrolase family 81 C-terminal" evidence="12">
    <location>
        <begin position="631"/>
        <end position="982"/>
    </location>
</feature>
<evidence type="ECO:0000256" key="3">
    <source>
        <dbReference type="ARBA" id="ARBA00012780"/>
    </source>
</evidence>
<comment type="similarity">
    <text evidence="2">Belongs to the glycosyl hydrolase 81 family.</text>
</comment>
<evidence type="ECO:0000256" key="1">
    <source>
        <dbReference type="ARBA" id="ARBA00000382"/>
    </source>
</evidence>
<dbReference type="PANTHER" id="PTHR31983:SF0">
    <property type="entry name" value="GLUCAN ENDO-1,3-BETA-D-GLUCOSIDASE 2"/>
    <property type="match status" value="1"/>
</dbReference>
<gene>
    <name evidence="13" type="ORF">GNLVRS02_ARAD1C24772g</name>
</gene>
<dbReference type="Pfam" id="PF17652">
    <property type="entry name" value="Glyco_hydro81C"/>
    <property type="match status" value="1"/>
</dbReference>
<feature type="chain" id="PRO_5001591845" description="glucan endo-1,3-beta-D-glucosidase" evidence="10">
    <location>
        <begin position="22"/>
        <end position="991"/>
    </location>
</feature>
<dbReference type="Pfam" id="PF03639">
    <property type="entry name" value="Glyco_hydro_81"/>
    <property type="match status" value="1"/>
</dbReference>
<evidence type="ECO:0000259" key="11">
    <source>
        <dbReference type="Pfam" id="PF03639"/>
    </source>
</evidence>
<dbReference type="GO" id="GO:0000272">
    <property type="term" value="P:polysaccharide catabolic process"/>
    <property type="evidence" value="ECO:0007669"/>
    <property type="project" value="UniProtKB-KW"/>
</dbReference>
<dbReference type="PROSITE" id="PS52008">
    <property type="entry name" value="GH81"/>
    <property type="match status" value="1"/>
</dbReference>
<dbReference type="Gene3D" id="1.10.287.1170">
    <property type="entry name" value="glycoside hydrolase family 81 endo-[beta] glucanase"/>
    <property type="match status" value="1"/>
</dbReference>
<evidence type="ECO:0000259" key="12">
    <source>
        <dbReference type="Pfam" id="PF17652"/>
    </source>
</evidence>
<comment type="catalytic activity">
    <reaction evidence="1">
        <text>Hydrolysis of (1-&gt;3)-beta-D-glucosidic linkages in (1-&gt;3)-beta-D-glucans.</text>
        <dbReference type="EC" id="3.2.1.39"/>
    </reaction>
</comment>
<dbReference type="GO" id="GO:0042973">
    <property type="term" value="F:glucan endo-1,3-beta-D-glucosidase activity"/>
    <property type="evidence" value="ECO:0007669"/>
    <property type="project" value="UniProtKB-EC"/>
</dbReference>
<keyword evidence="7" id="KW-0961">Cell wall biogenesis/degradation</keyword>
<name>A0A060T2F0_BLAAD</name>
<dbReference type="PANTHER" id="PTHR31983">
    <property type="entry name" value="ENDO-1,3(4)-BETA-GLUCANASE 1"/>
    <property type="match status" value="1"/>
</dbReference>
<sequence length="991" mass="105194">MQLKSSLLYSVALALTASGAAIRQEVSVTVDQTTEVSGQAVTKTADPVIKTVDTTSIDTVTASPSGEDCDIKYNYVTVTAGSDSNPPPAETNAVEEESSSSASSSPSSFASSSSSLANSTVSATNGLNSTISASPSSSTEAVFAAVNTTSVAPLSQSSSSVATISLSSAVSNGSITTSSAVTSGLSSSSVLTSGMISTSGSVPGQVSLAVTSSQQSTAGSSSSAEAATSKAQNPAPSSAAVTLPAYTSGGSVPPLVKPVARSVEPTAAAGYGLNYYDDGSILDAIDTSAPSDVFPRKAVPIKVADNVDKSGPIQTNKFYANMLLEDQHLAAYTQPYGVWWSNLTDYPGMAVTHTDFEQRVYGPDSGADPVEYYINPVGLMSTVFSAKEFSFDDLSLHVSNMGPLSVDSTLKSSSAGKINFPLALGMGLVSAEYDDGLTPVIYSQQGFVNFAQANSTDGLESGVAKYTTNLNNNNDTWVIYVSSSDGKPVTLEKTDANTLTASGTASSNTVIQIGVLPRGAESDMDSTAGMYPSSASLSASVSNSLGVYSIDYDTKGKSSGGTTWVWALPHHLESITADMFDKVTSGTVVTQTKGIMTGLKTNSLQMSELLYTDLQWLPWSSDSTFSGPSWSDDALSKIAAAAADDLSQDMKTQINVASTYTAGKAFDKFAYVLLVASDILKKNDTTKDALNKLTDVFKIFTENSQALPLMYDTTCGGITSQAAQEGDSGQDYGNPFYNDHHFHYGYYVHTAAVLGYVDKKLGGTWAQDNKDWVNTLVRDVANPSSDDTNFPQFRMYDWYHGHSWAAGMFVSSAGKNEESSSEDYNFAYGMKLWGQVIGDKQMEARGDLMLSVTKRSMGDYFYMMDNNGNQPQNFIKNKVPGITFENQVDHTTFFGTNIEYIQGIHMIPITPVSSLMRTPEFAKQEWDEKLSDIVDSLNSGWAGILRSNQAIFDAKSAYDWFSQDNFDKTTLLDGGASLTWYLAYSAGLMGQ</sequence>
<evidence type="ECO:0000256" key="6">
    <source>
        <dbReference type="ARBA" id="ARBA00023295"/>
    </source>
</evidence>
<evidence type="ECO:0000256" key="10">
    <source>
        <dbReference type="SAM" id="SignalP"/>
    </source>
</evidence>
<dbReference type="InterPro" id="IPR040720">
    <property type="entry name" value="GH81_C"/>
</dbReference>
<feature type="region of interest" description="Disordered" evidence="9">
    <location>
        <begin position="79"/>
        <end position="109"/>
    </location>
</feature>
<keyword evidence="4" id="KW-0378">Hydrolase</keyword>
<dbReference type="EMBL" id="HG937693">
    <property type="protein sequence ID" value="CDP34974.1"/>
    <property type="molecule type" value="Genomic_DNA"/>
</dbReference>
<protein>
    <recommendedName>
        <fullName evidence="3">glucan endo-1,3-beta-D-glucosidase</fullName>
        <ecNumber evidence="3">3.2.1.39</ecNumber>
    </recommendedName>
</protein>
<dbReference type="PhylomeDB" id="A0A060T2F0"/>
<evidence type="ECO:0000256" key="2">
    <source>
        <dbReference type="ARBA" id="ARBA00010730"/>
    </source>
</evidence>
<dbReference type="InterPro" id="IPR005200">
    <property type="entry name" value="Endo-beta-glucanase"/>
</dbReference>
<dbReference type="Gene3D" id="2.70.98.30">
    <property type="entry name" value="Golgi alpha-mannosidase II, domain 4"/>
    <property type="match status" value="1"/>
</dbReference>
<feature type="domain" description="Glycosyl hydrolase family 81 N-terminal" evidence="11">
    <location>
        <begin position="308"/>
        <end position="621"/>
    </location>
</feature>
<dbReference type="EC" id="3.2.1.39" evidence="3"/>
<accession>A0A060T2F0</accession>
<evidence type="ECO:0000256" key="9">
    <source>
        <dbReference type="SAM" id="MobiDB-lite"/>
    </source>
</evidence>
<feature type="signal peptide" evidence="10">
    <location>
        <begin position="1"/>
        <end position="21"/>
    </location>
</feature>
<evidence type="ECO:0000313" key="13">
    <source>
        <dbReference type="EMBL" id="CDP34974.1"/>
    </source>
</evidence>
<dbReference type="GO" id="GO:0009986">
    <property type="term" value="C:cell surface"/>
    <property type="evidence" value="ECO:0007669"/>
    <property type="project" value="TreeGrafter"/>
</dbReference>